<accession>A0ABU0ML90</accession>
<dbReference type="InterPro" id="IPR007251">
    <property type="entry name" value="Iron_permease_Fet4"/>
</dbReference>
<keyword evidence="1" id="KW-1133">Transmembrane helix</keyword>
<gene>
    <name evidence="2" type="ORF">QO018_002995</name>
</gene>
<evidence type="ECO:0000256" key="1">
    <source>
        <dbReference type="SAM" id="Phobius"/>
    </source>
</evidence>
<protein>
    <submittedName>
        <fullName evidence="2">Low affinity Fe/Cu permease</fullName>
    </submittedName>
</protein>
<feature type="transmembrane region" description="Helical" evidence="1">
    <location>
        <begin position="46"/>
        <end position="65"/>
    </location>
</feature>
<keyword evidence="1" id="KW-0812">Transmembrane</keyword>
<dbReference type="Pfam" id="PF04120">
    <property type="entry name" value="Iron_permease"/>
    <property type="match status" value="1"/>
</dbReference>
<sequence length="154" mass="17427">MISDAFSRFARWMERQSGRPGAFVTAFAVVLVWAVTGPLFHFSDTWQLVINTGTTIVTFLMVFIIQNAQNRDTQAIHLKLDELIRATHSARNGMIDLEEMSEAELAKVKSSFEKLAKAADCLDHRIDEKVERAVEREVDEELDERGLSDAKASR</sequence>
<evidence type="ECO:0000313" key="2">
    <source>
        <dbReference type="EMBL" id="MDQ0534124.1"/>
    </source>
</evidence>
<dbReference type="Proteomes" id="UP001244552">
    <property type="component" value="Unassembled WGS sequence"/>
</dbReference>
<comment type="caution">
    <text evidence="2">The sequence shown here is derived from an EMBL/GenBank/DDBJ whole genome shotgun (WGS) entry which is preliminary data.</text>
</comment>
<feature type="transmembrane region" description="Helical" evidence="1">
    <location>
        <begin position="21"/>
        <end position="40"/>
    </location>
</feature>
<reference evidence="2 3" key="1">
    <citation type="submission" date="2023-07" db="EMBL/GenBank/DDBJ databases">
        <title>Genomic Encyclopedia of Type Strains, Phase IV (KMG-IV): sequencing the most valuable type-strain genomes for metagenomic binning, comparative biology and taxonomic classification.</title>
        <authorList>
            <person name="Goeker M."/>
        </authorList>
    </citation>
    <scope>NUCLEOTIDE SEQUENCE [LARGE SCALE GENOMIC DNA]</scope>
    <source>
        <strain evidence="2 3">DSM 19922</strain>
    </source>
</reference>
<dbReference type="EMBL" id="JAUSVU010000010">
    <property type="protein sequence ID" value="MDQ0534124.1"/>
    <property type="molecule type" value="Genomic_DNA"/>
</dbReference>
<proteinExistence type="predicted"/>
<keyword evidence="3" id="KW-1185">Reference proteome</keyword>
<dbReference type="RefSeq" id="WP_209983036.1">
    <property type="nucleotide sequence ID" value="NZ_JAGINO010000010.1"/>
</dbReference>
<organism evidence="2 3">
    <name type="scientific">Azospirillum picis</name>
    <dbReference type="NCBI Taxonomy" id="488438"/>
    <lineage>
        <taxon>Bacteria</taxon>
        <taxon>Pseudomonadati</taxon>
        <taxon>Pseudomonadota</taxon>
        <taxon>Alphaproteobacteria</taxon>
        <taxon>Rhodospirillales</taxon>
        <taxon>Azospirillaceae</taxon>
        <taxon>Azospirillum</taxon>
    </lineage>
</organism>
<evidence type="ECO:0000313" key="3">
    <source>
        <dbReference type="Proteomes" id="UP001244552"/>
    </source>
</evidence>
<name>A0ABU0ML90_9PROT</name>
<keyword evidence="1" id="KW-0472">Membrane</keyword>